<organism evidence="2 3">
    <name type="scientific">Gordonia phosphorivorans</name>
    <dbReference type="NCBI Taxonomy" id="1056982"/>
    <lineage>
        <taxon>Bacteria</taxon>
        <taxon>Bacillati</taxon>
        <taxon>Actinomycetota</taxon>
        <taxon>Actinomycetes</taxon>
        <taxon>Mycobacteriales</taxon>
        <taxon>Gordoniaceae</taxon>
        <taxon>Gordonia</taxon>
    </lineage>
</organism>
<comment type="caution">
    <text evidence="2">The sequence shown here is derived from an EMBL/GenBank/DDBJ whole genome shotgun (WGS) entry which is preliminary data.</text>
</comment>
<evidence type="ECO:0000259" key="1">
    <source>
        <dbReference type="Pfam" id="PF13649"/>
    </source>
</evidence>
<dbReference type="Proteomes" id="UP001589783">
    <property type="component" value="Unassembled WGS sequence"/>
</dbReference>
<keyword evidence="2" id="KW-0808">Transferase</keyword>
<evidence type="ECO:0000313" key="3">
    <source>
        <dbReference type="Proteomes" id="UP001589783"/>
    </source>
</evidence>
<evidence type="ECO:0000313" key="2">
    <source>
        <dbReference type="EMBL" id="MFC0313341.1"/>
    </source>
</evidence>
<dbReference type="RefSeq" id="WP_382359302.1">
    <property type="nucleotide sequence ID" value="NZ_JBHLWV010000002.1"/>
</dbReference>
<dbReference type="InterPro" id="IPR041698">
    <property type="entry name" value="Methyltransf_25"/>
</dbReference>
<name>A0ABV6H3A8_9ACTN</name>
<sequence length="283" mass="30252">MTAVLDRPLPTPAAGRVFVRAARAGELLDGGGPLWWHVREDGGLCLVHRFTAADISDDALVAALSLLVDIGALAGQDEFEAAAVQIILSSAPTAVEAWDAFYDNTLRGLTDGTSAFAPIHRRARSLVTGGSVLEVGSCFGFLAIQLARDGRTVAACDLSRGAVSLLHHESRRYGLPISSRVADATALSYDDSSFDTVTLIHLLEHLEDDQAVAAIREALRVARRAVVIAVPFEETPSEHFGHQQNLETATLRQWAEEVPHAGAQVFEDHGGWLLLSSVGFGRG</sequence>
<dbReference type="EMBL" id="JBHLWV010000002">
    <property type="protein sequence ID" value="MFC0313341.1"/>
    <property type="molecule type" value="Genomic_DNA"/>
</dbReference>
<dbReference type="NCBIfam" id="NF041255">
    <property type="entry name" value="mycofact_MftM"/>
    <property type="match status" value="1"/>
</dbReference>
<feature type="domain" description="Methyltransferase" evidence="1">
    <location>
        <begin position="132"/>
        <end position="223"/>
    </location>
</feature>
<proteinExistence type="predicted"/>
<reference evidence="2 3" key="1">
    <citation type="submission" date="2024-09" db="EMBL/GenBank/DDBJ databases">
        <authorList>
            <person name="Sun Q."/>
            <person name="Mori K."/>
        </authorList>
    </citation>
    <scope>NUCLEOTIDE SEQUENCE [LARGE SCALE GENOMIC DNA]</scope>
    <source>
        <strain evidence="2 3">CCM 7957</strain>
    </source>
</reference>
<gene>
    <name evidence="2" type="primary">mftM</name>
    <name evidence="2" type="ORF">ACFFJD_00515</name>
</gene>
<dbReference type="Gene3D" id="3.40.50.150">
    <property type="entry name" value="Vaccinia Virus protein VP39"/>
    <property type="match status" value="1"/>
</dbReference>
<dbReference type="SUPFAM" id="SSF53335">
    <property type="entry name" value="S-adenosyl-L-methionine-dependent methyltransferases"/>
    <property type="match status" value="1"/>
</dbReference>
<accession>A0ABV6H3A8</accession>
<dbReference type="Pfam" id="PF13649">
    <property type="entry name" value="Methyltransf_25"/>
    <property type="match status" value="1"/>
</dbReference>
<keyword evidence="3" id="KW-1185">Reference proteome</keyword>
<keyword evidence="2" id="KW-0489">Methyltransferase</keyword>
<protein>
    <submittedName>
        <fullName evidence="2">Mycofactocin oligosaccharide methyltransferase MftM</fullName>
    </submittedName>
</protein>
<dbReference type="GO" id="GO:0032259">
    <property type="term" value="P:methylation"/>
    <property type="evidence" value="ECO:0007669"/>
    <property type="project" value="UniProtKB-KW"/>
</dbReference>
<dbReference type="InterPro" id="IPR029063">
    <property type="entry name" value="SAM-dependent_MTases_sf"/>
</dbReference>
<dbReference type="GO" id="GO:0008168">
    <property type="term" value="F:methyltransferase activity"/>
    <property type="evidence" value="ECO:0007669"/>
    <property type="project" value="UniProtKB-KW"/>
</dbReference>